<reference evidence="2" key="1">
    <citation type="submission" date="2020-11" db="EMBL/GenBank/DDBJ databases">
        <title>Chlorella ohadii genome sequencing and assembly.</title>
        <authorList>
            <person name="Murik O."/>
            <person name="Treves H."/>
            <person name="Kedem I."/>
            <person name="Shotland Y."/>
            <person name="Kaplan A."/>
        </authorList>
    </citation>
    <scope>NUCLEOTIDE SEQUENCE</scope>
    <source>
        <strain evidence="2">1</strain>
    </source>
</reference>
<proteinExistence type="predicted"/>
<feature type="region of interest" description="Disordered" evidence="1">
    <location>
        <begin position="38"/>
        <end position="64"/>
    </location>
</feature>
<dbReference type="Proteomes" id="UP001205105">
    <property type="component" value="Unassembled WGS sequence"/>
</dbReference>
<accession>A0AAD5H351</accession>
<protein>
    <submittedName>
        <fullName evidence="2">Uncharacterized protein</fullName>
    </submittedName>
</protein>
<organism evidence="2 3">
    <name type="scientific">Chlorella ohadii</name>
    <dbReference type="NCBI Taxonomy" id="2649997"/>
    <lineage>
        <taxon>Eukaryota</taxon>
        <taxon>Viridiplantae</taxon>
        <taxon>Chlorophyta</taxon>
        <taxon>core chlorophytes</taxon>
        <taxon>Trebouxiophyceae</taxon>
        <taxon>Chlorellales</taxon>
        <taxon>Chlorellaceae</taxon>
        <taxon>Chlorella clade</taxon>
        <taxon>Chlorella</taxon>
    </lineage>
</organism>
<evidence type="ECO:0000313" key="3">
    <source>
        <dbReference type="Proteomes" id="UP001205105"/>
    </source>
</evidence>
<dbReference type="AlphaFoldDB" id="A0AAD5H351"/>
<evidence type="ECO:0000313" key="2">
    <source>
        <dbReference type="EMBL" id="KAI7839058.1"/>
    </source>
</evidence>
<sequence length="258" mass="27670">MAIKGQGVHCARAQARCSSWASPAAAAVRHRRWRPCSAAASNGNDAAGSGSEQPSSSIGSGGGLSSFQRSPWELMGRVVREERVALQFDKQLNLGLVRSAAARESGLDVEEFEARLQRLFTLVPFLQERMLRMQPKLLAALASEPEQLAQRLVELKTLLPQADVASIVAQRPSLLLDGEWERVPGGVAALAARYSEQEVARLASAEPLLLVEDLEHVLQELGRLVGAGGDAAAMLLRDPALVYSVQRGSRSLGPGAEF</sequence>
<name>A0AAD5H351_9CHLO</name>
<comment type="caution">
    <text evidence="2">The sequence shown here is derived from an EMBL/GenBank/DDBJ whole genome shotgun (WGS) entry which is preliminary data.</text>
</comment>
<gene>
    <name evidence="2" type="ORF">COHA_007200</name>
</gene>
<evidence type="ECO:0000256" key="1">
    <source>
        <dbReference type="SAM" id="MobiDB-lite"/>
    </source>
</evidence>
<dbReference type="EMBL" id="JADXDR010000108">
    <property type="protein sequence ID" value="KAI7839058.1"/>
    <property type="molecule type" value="Genomic_DNA"/>
</dbReference>
<keyword evidence="3" id="KW-1185">Reference proteome</keyword>
<feature type="compositionally biased region" description="Low complexity" evidence="1">
    <location>
        <begin position="38"/>
        <end position="58"/>
    </location>
</feature>